<protein>
    <submittedName>
        <fullName evidence="1">Uncharacterized protein</fullName>
    </submittedName>
</protein>
<reference evidence="1" key="1">
    <citation type="submission" date="2014-11" db="EMBL/GenBank/DDBJ databases">
        <authorList>
            <person name="Amaro Gonzalez C."/>
        </authorList>
    </citation>
    <scope>NUCLEOTIDE SEQUENCE</scope>
</reference>
<dbReference type="EMBL" id="GBXM01008073">
    <property type="protein sequence ID" value="JAI00505.1"/>
    <property type="molecule type" value="Transcribed_RNA"/>
</dbReference>
<sequence length="34" mass="3986">MRNRTLLPIAELSQLFHAFLLNFSMMHCLASIYC</sequence>
<dbReference type="AlphaFoldDB" id="A0A0E9XCY2"/>
<reference evidence="1" key="2">
    <citation type="journal article" date="2015" name="Fish Shellfish Immunol.">
        <title>Early steps in the European eel (Anguilla anguilla)-Vibrio vulnificus interaction in the gills: Role of the RtxA13 toxin.</title>
        <authorList>
            <person name="Callol A."/>
            <person name="Pajuelo D."/>
            <person name="Ebbesson L."/>
            <person name="Teles M."/>
            <person name="MacKenzie S."/>
            <person name="Amaro C."/>
        </authorList>
    </citation>
    <scope>NUCLEOTIDE SEQUENCE</scope>
</reference>
<evidence type="ECO:0000313" key="1">
    <source>
        <dbReference type="EMBL" id="JAI00505.1"/>
    </source>
</evidence>
<organism evidence="1">
    <name type="scientific">Anguilla anguilla</name>
    <name type="common">European freshwater eel</name>
    <name type="synonym">Muraena anguilla</name>
    <dbReference type="NCBI Taxonomy" id="7936"/>
    <lineage>
        <taxon>Eukaryota</taxon>
        <taxon>Metazoa</taxon>
        <taxon>Chordata</taxon>
        <taxon>Craniata</taxon>
        <taxon>Vertebrata</taxon>
        <taxon>Euteleostomi</taxon>
        <taxon>Actinopterygii</taxon>
        <taxon>Neopterygii</taxon>
        <taxon>Teleostei</taxon>
        <taxon>Anguilliformes</taxon>
        <taxon>Anguillidae</taxon>
        <taxon>Anguilla</taxon>
    </lineage>
</organism>
<proteinExistence type="predicted"/>
<accession>A0A0E9XCY2</accession>
<name>A0A0E9XCY2_ANGAN</name>